<dbReference type="Proteomes" id="UP000696573">
    <property type="component" value="Unassembled WGS sequence"/>
</dbReference>
<comment type="caution">
    <text evidence="2">The sequence shown here is derived from an EMBL/GenBank/DDBJ whole genome shotgun (WGS) entry which is preliminary data.</text>
</comment>
<name>A0A9N9V5X2_9HYPO</name>
<sequence length="438" mass="48954">MDCLCLERLFRFDHAKLERVGAEWNVSIRRTPVTTEMFCWKDAAPGNGAPVLHVKHSIVTCCHAASEEGTAGDSIFSIPVELERTVTISPIIRCLHDLDNDNNALINAGSQQKTSRKGAKKPRKNPVHEGNVIARKIVAAFRKKLPIAFNVDLLSDASEWPSYLLSSLSGVLHSFQQGHLTYGDLRQKFMETLETVHGRVVIKSLIRHLIICLGICLNEDLGSEGKAVEHKHQLGALLKEQGLSDETCLAALGGLSATDFKFRNLNKSSEKTAIYALQMAASEMASILRPYESRQALWVLNPGRFLYWFFGGRPPAFPRPKLWSMQWPNPKIVGIQYQLYPGTKTTTGQPNAESEEMETDISDGMSRKPSVIGKDHEQQFVMVDHRVGIDSTFSSQRLDTAHSDSLDHPESIMSEGGLFMGFYMDDVFPDAWRFIQPL</sequence>
<protein>
    <submittedName>
        <fullName evidence="2">Uncharacterized protein</fullName>
    </submittedName>
</protein>
<evidence type="ECO:0000313" key="3">
    <source>
        <dbReference type="Proteomes" id="UP000696573"/>
    </source>
</evidence>
<organism evidence="2 3">
    <name type="scientific">Clonostachys rhizophaga</name>
    <dbReference type="NCBI Taxonomy" id="160324"/>
    <lineage>
        <taxon>Eukaryota</taxon>
        <taxon>Fungi</taxon>
        <taxon>Dikarya</taxon>
        <taxon>Ascomycota</taxon>
        <taxon>Pezizomycotina</taxon>
        <taxon>Sordariomycetes</taxon>
        <taxon>Hypocreomycetidae</taxon>
        <taxon>Hypocreales</taxon>
        <taxon>Bionectriaceae</taxon>
        <taxon>Clonostachys</taxon>
    </lineage>
</organism>
<proteinExistence type="predicted"/>
<dbReference type="AlphaFoldDB" id="A0A9N9V5X2"/>
<feature type="compositionally biased region" description="Basic residues" evidence="1">
    <location>
        <begin position="114"/>
        <end position="125"/>
    </location>
</feature>
<dbReference type="OrthoDB" id="10453058at2759"/>
<accession>A0A9N9V5X2</accession>
<evidence type="ECO:0000256" key="1">
    <source>
        <dbReference type="SAM" id="MobiDB-lite"/>
    </source>
</evidence>
<dbReference type="EMBL" id="CABFNQ020000510">
    <property type="protein sequence ID" value="CAH0017606.1"/>
    <property type="molecule type" value="Genomic_DNA"/>
</dbReference>
<evidence type="ECO:0000313" key="2">
    <source>
        <dbReference type="EMBL" id="CAH0017606.1"/>
    </source>
</evidence>
<reference evidence="2" key="1">
    <citation type="submission" date="2021-10" db="EMBL/GenBank/DDBJ databases">
        <authorList>
            <person name="Piombo E."/>
        </authorList>
    </citation>
    <scope>NUCLEOTIDE SEQUENCE</scope>
</reference>
<keyword evidence="3" id="KW-1185">Reference proteome</keyword>
<gene>
    <name evidence="2" type="ORF">CRHIZ90672A_00018265</name>
</gene>
<feature type="region of interest" description="Disordered" evidence="1">
    <location>
        <begin position="106"/>
        <end position="126"/>
    </location>
</feature>